<evidence type="ECO:0000259" key="1">
    <source>
        <dbReference type="Pfam" id="PF01609"/>
    </source>
</evidence>
<evidence type="ECO:0000259" key="2">
    <source>
        <dbReference type="Pfam" id="PF13340"/>
    </source>
</evidence>
<dbReference type="Proteomes" id="UP000717634">
    <property type="component" value="Unassembled WGS sequence"/>
</dbReference>
<dbReference type="EMBL" id="JAAVTK010000005">
    <property type="protein sequence ID" value="NKI89498.1"/>
    <property type="molecule type" value="Genomic_DNA"/>
</dbReference>
<protein>
    <submittedName>
        <fullName evidence="3">Transposase</fullName>
    </submittedName>
</protein>
<dbReference type="Pfam" id="PF13340">
    <property type="entry name" value="DUF4096"/>
    <property type="match status" value="1"/>
</dbReference>
<dbReference type="PANTHER" id="PTHR30007:SF0">
    <property type="entry name" value="TRANSPOSASE"/>
    <property type="match status" value="1"/>
</dbReference>
<evidence type="ECO:0000313" key="3">
    <source>
        <dbReference type="EMBL" id="NKI89498.1"/>
    </source>
</evidence>
<proteinExistence type="predicted"/>
<comment type="caution">
    <text evidence="3">The sequence shown here is derived from an EMBL/GenBank/DDBJ whole genome shotgun (WGS) entry which is preliminary data.</text>
</comment>
<organism evidence="3 4">
    <name type="scientific">Hymenobacter artigasi</name>
    <dbReference type="NCBI Taxonomy" id="2719616"/>
    <lineage>
        <taxon>Bacteria</taxon>
        <taxon>Pseudomonadati</taxon>
        <taxon>Bacteroidota</taxon>
        <taxon>Cytophagia</taxon>
        <taxon>Cytophagales</taxon>
        <taxon>Hymenobacteraceae</taxon>
        <taxon>Hymenobacter</taxon>
    </lineage>
</organism>
<feature type="domain" description="Insertion element IS402-like" evidence="2">
    <location>
        <begin position="14"/>
        <end position="83"/>
    </location>
</feature>
<reference evidence="3 4" key="1">
    <citation type="submission" date="2020-03" db="EMBL/GenBank/DDBJ databases">
        <title>Genomic Encyclopedia of Type Strains, Phase IV (KMG-V): Genome sequencing to study the core and pangenomes of soil and plant-associated prokaryotes.</title>
        <authorList>
            <person name="Whitman W."/>
        </authorList>
    </citation>
    <scope>NUCLEOTIDE SEQUENCE [LARGE SCALE GENOMIC DNA]</scope>
    <source>
        <strain evidence="3 4">1B</strain>
    </source>
</reference>
<dbReference type="InterPro" id="IPR002559">
    <property type="entry name" value="Transposase_11"/>
</dbReference>
<dbReference type="InterPro" id="IPR025161">
    <property type="entry name" value="IS402-like_dom"/>
</dbReference>
<keyword evidence="4" id="KW-1185">Reference proteome</keyword>
<feature type="domain" description="Transposase IS4-like" evidence="1">
    <location>
        <begin position="101"/>
        <end position="264"/>
    </location>
</feature>
<name>A0ABX1HL17_9BACT</name>
<dbReference type="Pfam" id="PF01609">
    <property type="entry name" value="DDE_Tnp_1"/>
    <property type="match status" value="1"/>
</dbReference>
<gene>
    <name evidence="3" type="ORF">HBN54_002096</name>
</gene>
<dbReference type="NCBIfam" id="NF033580">
    <property type="entry name" value="transpos_IS5_3"/>
    <property type="match status" value="1"/>
</dbReference>
<accession>A0ABX1HL17</accession>
<dbReference type="PANTHER" id="PTHR30007">
    <property type="entry name" value="PHP DOMAIN PROTEIN"/>
    <property type="match status" value="1"/>
</dbReference>
<dbReference type="RefSeq" id="WP_168673123.1">
    <property type="nucleotide sequence ID" value="NZ_JAAVTK010000005.1"/>
</dbReference>
<sequence>MEVLPKDIIRTWILPHLTQPQGGRPSRVEPVELLEALLYKLKTGCQWRYLPVKQFFTGAVLTWQGVYARFNKWRKDGSWQKVWLNVLRLNKHWLDCSSVQLDGSHTLAKNGGAAVGYQGRKKARTTTALFLADNQGQPLACASPQAGNHADSYELNALFGEICASLESAGIPVAGLFLNADKAFDTNAFRAECAKREVAANIPRNRRAADWQTDDDTFFDPELYRRRVVVEHANAWLDGFKTLLVRYETSVGNWLAWHALAFVVLFLRRINCRLTF</sequence>
<evidence type="ECO:0000313" key="4">
    <source>
        <dbReference type="Proteomes" id="UP000717634"/>
    </source>
</evidence>